<dbReference type="Gene3D" id="3.10.20.30">
    <property type="match status" value="1"/>
</dbReference>
<evidence type="ECO:0000313" key="2">
    <source>
        <dbReference type="EMBL" id="TDH61593.1"/>
    </source>
</evidence>
<dbReference type="CDD" id="cd00207">
    <property type="entry name" value="fer2"/>
    <property type="match status" value="1"/>
</dbReference>
<name>A0A4R5QFD3_9PROT</name>
<proteinExistence type="predicted"/>
<protein>
    <submittedName>
        <fullName evidence="2">(2Fe-2S)-binding protein</fullName>
    </submittedName>
</protein>
<gene>
    <name evidence="2" type="ORF">E2C06_15790</name>
</gene>
<accession>A0A4R5QFD3</accession>
<sequence>MPIVTFRKGEESFAEEMADNTNLVVRAGIKKFPWPHLRYGCGMGKCGKCTCRILAGAEALPEPNWKEQKVLGEERLGQGLRLACQLWLQHDITLTQDGVALPGAAPKP</sequence>
<dbReference type="OrthoDB" id="341967at2"/>
<dbReference type="SUPFAM" id="SSF54292">
    <property type="entry name" value="2Fe-2S ferredoxin-like"/>
    <property type="match status" value="1"/>
</dbReference>
<comment type="caution">
    <text evidence="2">The sequence shown here is derived from an EMBL/GenBank/DDBJ whole genome shotgun (WGS) entry which is preliminary data.</text>
</comment>
<organism evidence="2 3">
    <name type="scientific">Dankookia rubra</name>
    <dbReference type="NCBI Taxonomy" id="1442381"/>
    <lineage>
        <taxon>Bacteria</taxon>
        <taxon>Pseudomonadati</taxon>
        <taxon>Pseudomonadota</taxon>
        <taxon>Alphaproteobacteria</taxon>
        <taxon>Acetobacterales</taxon>
        <taxon>Roseomonadaceae</taxon>
        <taxon>Dankookia</taxon>
    </lineage>
</organism>
<dbReference type="RefSeq" id="WP_133289575.1">
    <property type="nucleotide sequence ID" value="NZ_SMSJ01000019.1"/>
</dbReference>
<reference evidence="2 3" key="1">
    <citation type="journal article" date="2016" name="J. Microbiol.">
        <title>Dankookia rubra gen. nov., sp. nov., an alphaproteobacterium isolated from sediment of a shallow stream.</title>
        <authorList>
            <person name="Kim W.H."/>
            <person name="Kim D.H."/>
            <person name="Kang K."/>
            <person name="Ahn T.Y."/>
        </authorList>
    </citation>
    <scope>NUCLEOTIDE SEQUENCE [LARGE SCALE GENOMIC DNA]</scope>
    <source>
        <strain evidence="2 3">JCM30602</strain>
    </source>
</reference>
<dbReference type="InterPro" id="IPR012675">
    <property type="entry name" value="Beta-grasp_dom_sf"/>
</dbReference>
<dbReference type="Pfam" id="PF00111">
    <property type="entry name" value="Fer2"/>
    <property type="match status" value="1"/>
</dbReference>
<feature type="domain" description="2Fe-2S ferredoxin-type" evidence="1">
    <location>
        <begin position="36"/>
        <end position="86"/>
    </location>
</feature>
<dbReference type="GO" id="GO:0051536">
    <property type="term" value="F:iron-sulfur cluster binding"/>
    <property type="evidence" value="ECO:0007669"/>
    <property type="project" value="InterPro"/>
</dbReference>
<keyword evidence="3" id="KW-1185">Reference proteome</keyword>
<evidence type="ECO:0000313" key="3">
    <source>
        <dbReference type="Proteomes" id="UP000295096"/>
    </source>
</evidence>
<evidence type="ECO:0000259" key="1">
    <source>
        <dbReference type="Pfam" id="PF00111"/>
    </source>
</evidence>
<dbReference type="AlphaFoldDB" id="A0A4R5QFD3"/>
<dbReference type="EMBL" id="SMSJ01000019">
    <property type="protein sequence ID" value="TDH61593.1"/>
    <property type="molecule type" value="Genomic_DNA"/>
</dbReference>
<dbReference type="InterPro" id="IPR001041">
    <property type="entry name" value="2Fe-2S_ferredoxin-type"/>
</dbReference>
<dbReference type="Proteomes" id="UP000295096">
    <property type="component" value="Unassembled WGS sequence"/>
</dbReference>
<dbReference type="InterPro" id="IPR036010">
    <property type="entry name" value="2Fe-2S_ferredoxin-like_sf"/>
</dbReference>